<dbReference type="InterPro" id="IPR032675">
    <property type="entry name" value="LRR_dom_sf"/>
</dbReference>
<dbReference type="SUPFAM" id="SSF52047">
    <property type="entry name" value="RNI-like"/>
    <property type="match status" value="1"/>
</dbReference>
<dbReference type="PANTHER" id="PTHR15140">
    <property type="entry name" value="TUBULIN-SPECIFIC CHAPERONE E"/>
    <property type="match status" value="1"/>
</dbReference>
<dbReference type="Proteomes" id="UP001293254">
    <property type="component" value="Unassembled WGS sequence"/>
</dbReference>
<evidence type="ECO:0000313" key="1">
    <source>
        <dbReference type="EMBL" id="KAK4438472.1"/>
    </source>
</evidence>
<proteinExistence type="predicted"/>
<keyword evidence="2" id="KW-1185">Reference proteome</keyword>
<reference evidence="1" key="1">
    <citation type="submission" date="2020-06" db="EMBL/GenBank/DDBJ databases">
        <authorList>
            <person name="Li T."/>
            <person name="Hu X."/>
            <person name="Zhang T."/>
            <person name="Song X."/>
            <person name="Zhang H."/>
            <person name="Dai N."/>
            <person name="Sheng W."/>
            <person name="Hou X."/>
            <person name="Wei L."/>
        </authorList>
    </citation>
    <scope>NUCLEOTIDE SEQUENCE</scope>
    <source>
        <strain evidence="1">3651</strain>
        <tissue evidence="1">Leaf</tissue>
    </source>
</reference>
<feature type="non-terminal residue" evidence="1">
    <location>
        <position position="1"/>
    </location>
</feature>
<reference evidence="1" key="2">
    <citation type="journal article" date="2024" name="Plant">
        <title>Genomic evolution and insights into agronomic trait innovations of Sesamum species.</title>
        <authorList>
            <person name="Miao H."/>
            <person name="Wang L."/>
            <person name="Qu L."/>
            <person name="Liu H."/>
            <person name="Sun Y."/>
            <person name="Le M."/>
            <person name="Wang Q."/>
            <person name="Wei S."/>
            <person name="Zheng Y."/>
            <person name="Lin W."/>
            <person name="Duan Y."/>
            <person name="Cao H."/>
            <person name="Xiong S."/>
            <person name="Wang X."/>
            <person name="Wei L."/>
            <person name="Li C."/>
            <person name="Ma Q."/>
            <person name="Ju M."/>
            <person name="Zhao R."/>
            <person name="Li G."/>
            <person name="Mu C."/>
            <person name="Tian Q."/>
            <person name="Mei H."/>
            <person name="Zhang T."/>
            <person name="Gao T."/>
            <person name="Zhang H."/>
        </authorList>
    </citation>
    <scope>NUCLEOTIDE SEQUENCE</scope>
    <source>
        <strain evidence="1">3651</strain>
    </source>
</reference>
<organism evidence="1 2">
    <name type="scientific">Sesamum alatum</name>
    <dbReference type="NCBI Taxonomy" id="300844"/>
    <lineage>
        <taxon>Eukaryota</taxon>
        <taxon>Viridiplantae</taxon>
        <taxon>Streptophyta</taxon>
        <taxon>Embryophyta</taxon>
        <taxon>Tracheophyta</taxon>
        <taxon>Spermatophyta</taxon>
        <taxon>Magnoliopsida</taxon>
        <taxon>eudicotyledons</taxon>
        <taxon>Gunneridae</taxon>
        <taxon>Pentapetalae</taxon>
        <taxon>asterids</taxon>
        <taxon>lamiids</taxon>
        <taxon>Lamiales</taxon>
        <taxon>Pedaliaceae</taxon>
        <taxon>Sesamum</taxon>
    </lineage>
</organism>
<evidence type="ECO:0000313" key="2">
    <source>
        <dbReference type="Proteomes" id="UP001293254"/>
    </source>
</evidence>
<dbReference type="EMBL" id="JACGWO010000001">
    <property type="protein sequence ID" value="KAK4438472.1"/>
    <property type="molecule type" value="Genomic_DNA"/>
</dbReference>
<accession>A0AAE1YYK5</accession>
<comment type="caution">
    <text evidence="1">The sequence shown here is derived from an EMBL/GenBank/DDBJ whole genome shotgun (WGS) entry which is preliminary data.</text>
</comment>
<name>A0AAE1YYK5_9LAMI</name>
<protein>
    <submittedName>
        <fullName evidence="1">Uncharacterized protein</fullName>
    </submittedName>
</protein>
<gene>
    <name evidence="1" type="ORF">Salat_0181500</name>
</gene>
<dbReference type="PANTHER" id="PTHR15140:SF33">
    <property type="entry name" value="LATE BLIGHT RESISTANCE PROTEIN HOMOLOG R1A-3 ISOFORM X1"/>
    <property type="match status" value="1"/>
</dbReference>
<sequence>CQSFPTRGVIPLSSNGFPPKLAFPIGLKELTLRGCGIPWKDMTIVGSLPHLERFKLQDYAFIGPEWKPTEEEFSRLNFLHIDGSDLVYWGADSIHFPVLRHLIVENCHRLEAIPSCIGEITTLQSIELDTSSALAVTSAKEILEEQQSAGNDSLHVHIYPTGTTFS</sequence>
<dbReference type="AlphaFoldDB" id="A0AAE1YYK5"/>
<dbReference type="Gene3D" id="3.80.10.10">
    <property type="entry name" value="Ribonuclease Inhibitor"/>
    <property type="match status" value="1"/>
</dbReference>